<evidence type="ECO:0000313" key="3">
    <source>
        <dbReference type="Proteomes" id="UP000789706"/>
    </source>
</evidence>
<proteinExistence type="predicted"/>
<protein>
    <submittedName>
        <fullName evidence="2">8780_t:CDS:1</fullName>
    </submittedName>
</protein>
<dbReference type="Proteomes" id="UP000789706">
    <property type="component" value="Unassembled WGS sequence"/>
</dbReference>
<comment type="caution">
    <text evidence="2">The sequence shown here is derived from an EMBL/GenBank/DDBJ whole genome shotgun (WGS) entry which is preliminary data.</text>
</comment>
<accession>A0A9N8WML2</accession>
<name>A0A9N8WML2_9GLOM</name>
<reference evidence="2" key="1">
    <citation type="submission" date="2021-06" db="EMBL/GenBank/DDBJ databases">
        <authorList>
            <person name="Kallberg Y."/>
            <person name="Tangrot J."/>
            <person name="Rosling A."/>
        </authorList>
    </citation>
    <scope>NUCLEOTIDE SEQUENCE</scope>
    <source>
        <strain evidence="2">AZ414A</strain>
    </source>
</reference>
<gene>
    <name evidence="2" type="ORF">DEBURN_LOCUS4218</name>
</gene>
<keyword evidence="3" id="KW-1185">Reference proteome</keyword>
<sequence>MHISMVLKNFDDPSKSIGDTKRTKTKSQIGISPLTTTTRENNIHTDPPE</sequence>
<evidence type="ECO:0000313" key="2">
    <source>
        <dbReference type="EMBL" id="CAG8491805.1"/>
    </source>
</evidence>
<dbReference type="AlphaFoldDB" id="A0A9N8WML2"/>
<feature type="region of interest" description="Disordered" evidence="1">
    <location>
        <begin position="1"/>
        <end position="49"/>
    </location>
</feature>
<feature type="compositionally biased region" description="Basic and acidic residues" evidence="1">
    <location>
        <begin position="9"/>
        <end position="22"/>
    </location>
</feature>
<organism evidence="2 3">
    <name type="scientific">Diversispora eburnea</name>
    <dbReference type="NCBI Taxonomy" id="1213867"/>
    <lineage>
        <taxon>Eukaryota</taxon>
        <taxon>Fungi</taxon>
        <taxon>Fungi incertae sedis</taxon>
        <taxon>Mucoromycota</taxon>
        <taxon>Glomeromycotina</taxon>
        <taxon>Glomeromycetes</taxon>
        <taxon>Diversisporales</taxon>
        <taxon>Diversisporaceae</taxon>
        <taxon>Diversispora</taxon>
    </lineage>
</organism>
<feature type="compositionally biased region" description="Polar residues" evidence="1">
    <location>
        <begin position="26"/>
        <end position="40"/>
    </location>
</feature>
<evidence type="ECO:0000256" key="1">
    <source>
        <dbReference type="SAM" id="MobiDB-lite"/>
    </source>
</evidence>
<dbReference type="EMBL" id="CAJVPK010000307">
    <property type="protein sequence ID" value="CAG8491805.1"/>
    <property type="molecule type" value="Genomic_DNA"/>
</dbReference>